<feature type="domain" description="Helix-turn-helix" evidence="1">
    <location>
        <begin position="14"/>
        <end position="61"/>
    </location>
</feature>
<reference evidence="2" key="1">
    <citation type="journal article" date="2022" name="Biotechnol. Bioprocess Eng.">
        <title>Pan-genome Analysis Reveals Comparative Genomic Features of Central Metabolic Pathways in Methylorubrum extorquens.</title>
        <authorList>
            <person name="Lee G.M."/>
            <person name="Scott-Nevros Z.K."/>
            <person name="Lee S.-M."/>
            <person name="Kim D."/>
        </authorList>
    </citation>
    <scope>NUCLEOTIDE SEQUENCE</scope>
    <source>
        <strain evidence="2">ATCC 55366</strain>
    </source>
</reference>
<dbReference type="InterPro" id="IPR041657">
    <property type="entry name" value="HTH_17"/>
</dbReference>
<evidence type="ECO:0000313" key="3">
    <source>
        <dbReference type="Proteomes" id="UP001223720"/>
    </source>
</evidence>
<dbReference type="Pfam" id="PF12728">
    <property type="entry name" value="HTH_17"/>
    <property type="match status" value="1"/>
</dbReference>
<proteinExistence type="predicted"/>
<organism evidence="2 3">
    <name type="scientific">Methylorubrum extorquens</name>
    <name type="common">Methylobacterium dichloromethanicum</name>
    <name type="synonym">Methylobacterium extorquens</name>
    <dbReference type="NCBI Taxonomy" id="408"/>
    <lineage>
        <taxon>Bacteria</taxon>
        <taxon>Pseudomonadati</taxon>
        <taxon>Pseudomonadota</taxon>
        <taxon>Alphaproteobacteria</taxon>
        <taxon>Hyphomicrobiales</taxon>
        <taxon>Methylobacteriaceae</taxon>
        <taxon>Methylorubrum</taxon>
    </lineage>
</organism>
<evidence type="ECO:0000313" key="2">
    <source>
        <dbReference type="EMBL" id="WHQ72572.1"/>
    </source>
</evidence>
<accession>A0AAX3WQP3</accession>
<dbReference type="RefSeq" id="WP_432807204.1">
    <property type="nucleotide sequence ID" value="NZ_CP073633.1"/>
</dbReference>
<dbReference type="EMBL" id="CP073633">
    <property type="protein sequence ID" value="WHQ72572.1"/>
    <property type="molecule type" value="Genomic_DNA"/>
</dbReference>
<gene>
    <name evidence="2" type="ORF">KEC54_13960</name>
</gene>
<evidence type="ECO:0000259" key="1">
    <source>
        <dbReference type="Pfam" id="PF12728"/>
    </source>
</evidence>
<sequence>MPQTDPSRFVVRFPDVARELGVSPTTLRKLCKEENGPPLIRLSERCFGVRRGELDAWIETRKVGGP</sequence>
<dbReference type="Proteomes" id="UP001223720">
    <property type="component" value="Chromosome"/>
</dbReference>
<name>A0AAX3WQP3_METEX</name>
<dbReference type="AlphaFoldDB" id="A0AAX3WQP3"/>
<protein>
    <submittedName>
        <fullName evidence="2">Helix-turn-helix domain-containing protein</fullName>
    </submittedName>
</protein>